<reference evidence="11 13" key="1">
    <citation type="journal article" date="2011" name="Nature">
        <title>The Medicago genome provides insight into the evolution of rhizobial symbioses.</title>
        <authorList>
            <person name="Young N.D."/>
            <person name="Debelle F."/>
            <person name="Oldroyd G.E."/>
            <person name="Geurts R."/>
            <person name="Cannon S.B."/>
            <person name="Udvardi M.K."/>
            <person name="Benedito V.A."/>
            <person name="Mayer K.F."/>
            <person name="Gouzy J."/>
            <person name="Schoof H."/>
            <person name="Van de Peer Y."/>
            <person name="Proost S."/>
            <person name="Cook D.R."/>
            <person name="Meyers B.C."/>
            <person name="Spannagl M."/>
            <person name="Cheung F."/>
            <person name="De Mita S."/>
            <person name="Krishnakumar V."/>
            <person name="Gundlach H."/>
            <person name="Zhou S."/>
            <person name="Mudge J."/>
            <person name="Bharti A.K."/>
            <person name="Murray J.D."/>
            <person name="Naoumkina M.A."/>
            <person name="Rosen B."/>
            <person name="Silverstein K.A."/>
            <person name="Tang H."/>
            <person name="Rombauts S."/>
            <person name="Zhao P.X."/>
            <person name="Zhou P."/>
            <person name="Barbe V."/>
            <person name="Bardou P."/>
            <person name="Bechner M."/>
            <person name="Bellec A."/>
            <person name="Berger A."/>
            <person name="Berges H."/>
            <person name="Bidwell S."/>
            <person name="Bisseling T."/>
            <person name="Choisne N."/>
            <person name="Couloux A."/>
            <person name="Denny R."/>
            <person name="Deshpande S."/>
            <person name="Dai X."/>
            <person name="Doyle J.J."/>
            <person name="Dudez A.M."/>
            <person name="Farmer A.D."/>
            <person name="Fouteau S."/>
            <person name="Franken C."/>
            <person name="Gibelin C."/>
            <person name="Gish J."/>
            <person name="Goldstein S."/>
            <person name="Gonzalez A.J."/>
            <person name="Green P.J."/>
            <person name="Hallab A."/>
            <person name="Hartog M."/>
            <person name="Hua A."/>
            <person name="Humphray S.J."/>
            <person name="Jeong D.H."/>
            <person name="Jing Y."/>
            <person name="Jocker A."/>
            <person name="Kenton S.M."/>
            <person name="Kim D.J."/>
            <person name="Klee K."/>
            <person name="Lai H."/>
            <person name="Lang C."/>
            <person name="Lin S."/>
            <person name="Macmil S.L."/>
            <person name="Magdelenat G."/>
            <person name="Matthews L."/>
            <person name="McCorrison J."/>
            <person name="Monaghan E.L."/>
            <person name="Mun J.H."/>
            <person name="Najar F.Z."/>
            <person name="Nicholson C."/>
            <person name="Noirot C."/>
            <person name="O'Bleness M."/>
            <person name="Paule C.R."/>
            <person name="Poulain J."/>
            <person name="Prion F."/>
            <person name="Qin B."/>
            <person name="Qu C."/>
            <person name="Retzel E.F."/>
            <person name="Riddle C."/>
            <person name="Sallet E."/>
            <person name="Samain S."/>
            <person name="Samson N."/>
            <person name="Sanders I."/>
            <person name="Saurat O."/>
            <person name="Scarpelli C."/>
            <person name="Schiex T."/>
            <person name="Segurens B."/>
            <person name="Severin A.J."/>
            <person name="Sherrier D.J."/>
            <person name="Shi R."/>
            <person name="Sims S."/>
            <person name="Singer S.R."/>
            <person name="Sinharoy S."/>
            <person name="Sterck L."/>
            <person name="Viollet A."/>
            <person name="Wang B.B."/>
            <person name="Wang K."/>
            <person name="Wang M."/>
            <person name="Wang X."/>
            <person name="Warfsmann J."/>
            <person name="Weissenbach J."/>
            <person name="White D.D."/>
            <person name="White J.D."/>
            <person name="Wiley G.B."/>
            <person name="Wincker P."/>
            <person name="Xing Y."/>
            <person name="Yang L."/>
            <person name="Yao Z."/>
            <person name="Ying F."/>
            <person name="Zhai J."/>
            <person name="Zhou L."/>
            <person name="Zuber A."/>
            <person name="Denarie J."/>
            <person name="Dixon R.A."/>
            <person name="May G.D."/>
            <person name="Schwartz D.C."/>
            <person name="Rogers J."/>
            <person name="Quetier F."/>
            <person name="Town C.D."/>
            <person name="Roe B.A."/>
        </authorList>
    </citation>
    <scope>NUCLEOTIDE SEQUENCE [LARGE SCALE GENOMIC DNA]</scope>
    <source>
        <strain evidence="11">A17</strain>
        <strain evidence="12 13">cv. Jemalong A17</strain>
    </source>
</reference>
<keyword evidence="5 9" id="KW-0472">Membrane</keyword>
<evidence type="ECO:0000256" key="6">
    <source>
        <dbReference type="ARBA" id="ARBA00023139"/>
    </source>
</evidence>
<dbReference type="PANTHER" id="PTHR13169:SF3">
    <property type="entry name" value="MEMBRANE-ANCHORED UBIQUITIN-FOLD PROTEIN 3"/>
    <property type="match status" value="1"/>
</dbReference>
<keyword evidence="4" id="KW-0488">Methylation</keyword>
<comment type="function">
    <text evidence="1 9">May serve as docking site to facilitate the association of other proteins to the plasma membrane.</text>
</comment>
<dbReference type="AlphaFoldDB" id="A0A072TVU5"/>
<dbReference type="PROSITE" id="PS50053">
    <property type="entry name" value="UBIQUITIN_2"/>
    <property type="match status" value="1"/>
</dbReference>
<dbReference type="SUPFAM" id="SSF54236">
    <property type="entry name" value="Ubiquitin-like"/>
    <property type="match status" value="1"/>
</dbReference>
<gene>
    <name evidence="12" type="primary">25501989</name>
    <name evidence="11" type="ordered locus">MTR_8g096390</name>
</gene>
<dbReference type="Pfam" id="PF13881">
    <property type="entry name" value="Rad60-SLD_2"/>
    <property type="match status" value="1"/>
</dbReference>
<keyword evidence="13" id="KW-1185">Reference proteome</keyword>
<evidence type="ECO:0000256" key="3">
    <source>
        <dbReference type="ARBA" id="ARBA00022475"/>
    </source>
</evidence>
<evidence type="ECO:0000256" key="1">
    <source>
        <dbReference type="ARBA" id="ARBA00002929"/>
    </source>
</evidence>
<dbReference type="GO" id="GO:0005886">
    <property type="term" value="C:plasma membrane"/>
    <property type="evidence" value="ECO:0007669"/>
    <property type="project" value="UniProtKB-SubCell"/>
</dbReference>
<evidence type="ECO:0000313" key="12">
    <source>
        <dbReference type="EnsemblPlants" id="KEH20988"/>
    </source>
</evidence>
<dbReference type="InterPro" id="IPR029071">
    <property type="entry name" value="Ubiquitin-like_domsf"/>
</dbReference>
<reference evidence="12" key="3">
    <citation type="submission" date="2015-04" db="UniProtKB">
        <authorList>
            <consortium name="EnsemblPlants"/>
        </authorList>
    </citation>
    <scope>IDENTIFICATION</scope>
    <source>
        <strain evidence="12">cv. Jemalong A17</strain>
    </source>
</reference>
<comment type="subcellular location">
    <subcellularLocation>
        <location evidence="2">Cell membrane</location>
        <topology evidence="2">Lipid-anchor</topology>
    </subcellularLocation>
</comment>
<evidence type="ECO:0000256" key="5">
    <source>
        <dbReference type="ARBA" id="ARBA00023136"/>
    </source>
</evidence>
<proteinExistence type="predicted"/>
<evidence type="ECO:0000256" key="8">
    <source>
        <dbReference type="ARBA" id="ARBA00023289"/>
    </source>
</evidence>
<organism evidence="11 13">
    <name type="scientific">Medicago truncatula</name>
    <name type="common">Barrel medic</name>
    <name type="synonym">Medicago tribuloides</name>
    <dbReference type="NCBI Taxonomy" id="3880"/>
    <lineage>
        <taxon>Eukaryota</taxon>
        <taxon>Viridiplantae</taxon>
        <taxon>Streptophyta</taxon>
        <taxon>Embryophyta</taxon>
        <taxon>Tracheophyta</taxon>
        <taxon>Spermatophyta</taxon>
        <taxon>Magnoliopsida</taxon>
        <taxon>eudicotyledons</taxon>
        <taxon>Gunneridae</taxon>
        <taxon>Pentapetalae</taxon>
        <taxon>rosids</taxon>
        <taxon>fabids</taxon>
        <taxon>Fabales</taxon>
        <taxon>Fabaceae</taxon>
        <taxon>Papilionoideae</taxon>
        <taxon>50 kb inversion clade</taxon>
        <taxon>NPAAA clade</taxon>
        <taxon>Hologalegina</taxon>
        <taxon>IRL clade</taxon>
        <taxon>Trifolieae</taxon>
        <taxon>Medicago</taxon>
    </lineage>
</organism>
<keyword evidence="7" id="KW-0449">Lipoprotein</keyword>
<dbReference type="Gene3D" id="3.10.20.90">
    <property type="entry name" value="Phosphatidylinositol 3-kinase Catalytic Subunit, Chain A, domain 1"/>
    <property type="match status" value="1"/>
</dbReference>
<evidence type="ECO:0000256" key="7">
    <source>
        <dbReference type="ARBA" id="ARBA00023288"/>
    </source>
</evidence>
<protein>
    <recommendedName>
        <fullName evidence="9">Membrane-anchored ubiquitin-fold protein</fullName>
    </recommendedName>
</protein>
<evidence type="ECO:0000256" key="9">
    <source>
        <dbReference type="PIRNR" id="PIRNR032572"/>
    </source>
</evidence>
<evidence type="ECO:0000256" key="2">
    <source>
        <dbReference type="ARBA" id="ARBA00004193"/>
    </source>
</evidence>
<dbReference type="EMBL" id="CM001224">
    <property type="protein sequence ID" value="KEH20988.1"/>
    <property type="molecule type" value="Genomic_DNA"/>
</dbReference>
<evidence type="ECO:0000259" key="10">
    <source>
        <dbReference type="PROSITE" id="PS50053"/>
    </source>
</evidence>
<keyword evidence="8" id="KW-0636">Prenylation</keyword>
<accession>A0A072TVU5</accession>
<dbReference type="OrthoDB" id="1043111at2759"/>
<sequence>MAEEDSVEIRFRLNNGSDIGPFKYSSAATVDMLKQRIISHWPQGKRFPPLPKSANEVKLISSGKILENNVTVGQCKIPFGDIEEEVITMHVHHLSPLPKSKAGNKLGCSCSIM</sequence>
<dbReference type="InterPro" id="IPR040015">
    <property type="entry name" value="UBL3-like"/>
</dbReference>
<evidence type="ECO:0000313" key="13">
    <source>
        <dbReference type="Proteomes" id="UP000002051"/>
    </source>
</evidence>
<dbReference type="STRING" id="3880.A0A072TVU5"/>
<dbReference type="InterPro" id="IPR039540">
    <property type="entry name" value="UBL3-like_ubiquitin_dom"/>
</dbReference>
<dbReference type="PANTHER" id="PTHR13169">
    <property type="entry name" value="UBIQUITIN-LIKE PROTEIN 3 HCG-1 PROTEIN"/>
    <property type="match status" value="1"/>
</dbReference>
<dbReference type="InterPro" id="IPR000626">
    <property type="entry name" value="Ubiquitin-like_dom"/>
</dbReference>
<evidence type="ECO:0000313" key="11">
    <source>
        <dbReference type="EMBL" id="KEH20988.1"/>
    </source>
</evidence>
<keyword evidence="6" id="KW-0564">Palmitate</keyword>
<dbReference type="Proteomes" id="UP000002051">
    <property type="component" value="Chromosome 8"/>
</dbReference>
<dbReference type="HOGENOM" id="CLU_136465_1_0_1"/>
<name>A0A072TVU5_MEDTR</name>
<dbReference type="InterPro" id="IPR017000">
    <property type="entry name" value="MUB"/>
</dbReference>
<evidence type="ECO:0000256" key="4">
    <source>
        <dbReference type="ARBA" id="ARBA00022481"/>
    </source>
</evidence>
<keyword evidence="3 9" id="KW-1003">Cell membrane</keyword>
<dbReference type="PIRSF" id="PIRSF032572">
    <property type="entry name" value="MUB"/>
    <property type="match status" value="1"/>
</dbReference>
<dbReference type="CDD" id="cd01814">
    <property type="entry name" value="Ubl_MUBs_plant"/>
    <property type="match status" value="1"/>
</dbReference>
<reference evidence="11 13" key="2">
    <citation type="journal article" date="2014" name="BMC Genomics">
        <title>An improved genome release (version Mt4.0) for the model legume Medicago truncatula.</title>
        <authorList>
            <person name="Tang H."/>
            <person name="Krishnakumar V."/>
            <person name="Bidwell S."/>
            <person name="Rosen B."/>
            <person name="Chan A."/>
            <person name="Zhou S."/>
            <person name="Gentzbittel L."/>
            <person name="Childs K.L."/>
            <person name="Yandell M."/>
            <person name="Gundlach H."/>
            <person name="Mayer K.F."/>
            <person name="Schwartz D.C."/>
            <person name="Town C.D."/>
        </authorList>
    </citation>
    <scope>GENOME REANNOTATION</scope>
    <source>
        <strain evidence="11">A17</strain>
        <strain evidence="12 13">cv. Jemalong A17</strain>
    </source>
</reference>
<dbReference type="KEGG" id="mtr:25501989"/>
<dbReference type="EnsemblPlants" id="KEH20988">
    <property type="protein sequence ID" value="KEH20988"/>
    <property type="gene ID" value="MTR_8g096390"/>
</dbReference>
<feature type="domain" description="Ubiquitin-like" evidence="10">
    <location>
        <begin position="7"/>
        <end position="77"/>
    </location>
</feature>